<organism evidence="10 11">
    <name type="scientific">Holothuria leucospilota</name>
    <name type="common">Black long sea cucumber</name>
    <name type="synonym">Mertensiothuria leucospilota</name>
    <dbReference type="NCBI Taxonomy" id="206669"/>
    <lineage>
        <taxon>Eukaryota</taxon>
        <taxon>Metazoa</taxon>
        <taxon>Echinodermata</taxon>
        <taxon>Eleutherozoa</taxon>
        <taxon>Echinozoa</taxon>
        <taxon>Holothuroidea</taxon>
        <taxon>Aspidochirotacea</taxon>
        <taxon>Aspidochirotida</taxon>
        <taxon>Holothuriidae</taxon>
        <taxon>Holothuria</taxon>
    </lineage>
</organism>
<dbReference type="EMBL" id="JAIZAY010000014">
    <property type="protein sequence ID" value="KAJ8029205.1"/>
    <property type="molecule type" value="Genomic_DNA"/>
</dbReference>
<dbReference type="InterPro" id="IPR015943">
    <property type="entry name" value="WD40/YVTN_repeat-like_dom_sf"/>
</dbReference>
<dbReference type="PROSITE" id="PS50082">
    <property type="entry name" value="WD_REPEATS_2"/>
    <property type="match status" value="1"/>
</dbReference>
<keyword evidence="11" id="KW-1185">Reference proteome</keyword>
<comment type="caution">
    <text evidence="10">The sequence shown here is derived from an EMBL/GenBank/DDBJ whole genome shotgun (WGS) entry which is preliminary data.</text>
</comment>
<comment type="subcellular location">
    <subcellularLocation>
        <location evidence="1">Nucleus</location>
        <location evidence="1">Nucleolus</location>
    </subcellularLocation>
</comment>
<dbReference type="Pfam" id="PF09384">
    <property type="entry name" value="UTP15_C"/>
    <property type="match status" value="1"/>
</dbReference>
<reference evidence="10" key="1">
    <citation type="submission" date="2021-10" db="EMBL/GenBank/DDBJ databases">
        <title>Tropical sea cucumber genome reveals ecological adaptation and Cuvierian tubules defense mechanism.</title>
        <authorList>
            <person name="Chen T."/>
        </authorList>
    </citation>
    <scope>NUCLEOTIDE SEQUENCE</scope>
    <source>
        <strain evidence="10">Nanhai2018</strain>
        <tissue evidence="10">Muscle</tissue>
    </source>
</reference>
<keyword evidence="6" id="KW-0539">Nucleus</keyword>
<dbReference type="PROSITE" id="PS50294">
    <property type="entry name" value="WD_REPEATS_REGION"/>
    <property type="match status" value="1"/>
</dbReference>
<proteinExistence type="predicted"/>
<keyword evidence="4 8" id="KW-0853">WD repeat</keyword>
<protein>
    <recommendedName>
        <fullName evidence="2">U3 small nucleolar RNA-associated protein 15 homolog</fullName>
    </recommendedName>
</protein>
<feature type="repeat" description="WD" evidence="8">
    <location>
        <begin position="118"/>
        <end position="159"/>
    </location>
</feature>
<evidence type="ECO:0000313" key="10">
    <source>
        <dbReference type="EMBL" id="KAJ8029205.1"/>
    </source>
</evidence>
<dbReference type="CDD" id="cd00200">
    <property type="entry name" value="WD40"/>
    <property type="match status" value="1"/>
</dbReference>
<dbReference type="GO" id="GO:0006364">
    <property type="term" value="P:rRNA processing"/>
    <property type="evidence" value="ECO:0007669"/>
    <property type="project" value="UniProtKB-KW"/>
</dbReference>
<comment type="function">
    <text evidence="7">Ribosome biogenesis factor. Involved in nucleolar processing of pre-18S ribosomal RNA. Required for optimal pre-ribosomal RNA transcription by RNA polymerase I. Part of the small subunit (SSU) processome, first precursor of the small eukaryotic ribosomal subunit. During the assembly of the SSU processome in the nucleolus, many ribosome biogenesis factors, an RNA chaperone and ribosomal proteins associate with the nascent pre-rRNA and work in concert to generate RNA folding, modifications, rearrangements and cleavage as well as targeted degradation of pre-ribosomal RNA by the RNA exosome.</text>
</comment>
<evidence type="ECO:0000256" key="2">
    <source>
        <dbReference type="ARBA" id="ARBA00018260"/>
    </source>
</evidence>
<evidence type="ECO:0000256" key="7">
    <source>
        <dbReference type="ARBA" id="ARBA00045437"/>
    </source>
</evidence>
<evidence type="ECO:0000256" key="8">
    <source>
        <dbReference type="PROSITE-ProRule" id="PRU00221"/>
    </source>
</evidence>
<evidence type="ECO:0000256" key="4">
    <source>
        <dbReference type="ARBA" id="ARBA00022574"/>
    </source>
</evidence>
<dbReference type="SMART" id="SM00320">
    <property type="entry name" value="WD40"/>
    <property type="match status" value="7"/>
</dbReference>
<gene>
    <name evidence="10" type="ORF">HOLleu_28543</name>
</gene>
<evidence type="ECO:0000313" key="11">
    <source>
        <dbReference type="Proteomes" id="UP001152320"/>
    </source>
</evidence>
<keyword evidence="3" id="KW-0698">rRNA processing</keyword>
<dbReference type="OrthoDB" id="431715at2759"/>
<accession>A0A9Q1H1I9</accession>
<evidence type="ECO:0000256" key="1">
    <source>
        <dbReference type="ARBA" id="ARBA00004604"/>
    </source>
</evidence>
<evidence type="ECO:0000256" key="5">
    <source>
        <dbReference type="ARBA" id="ARBA00022737"/>
    </source>
</evidence>
<dbReference type="Proteomes" id="UP001152320">
    <property type="component" value="Chromosome 14"/>
</dbReference>
<evidence type="ECO:0000256" key="6">
    <source>
        <dbReference type="ARBA" id="ARBA00023242"/>
    </source>
</evidence>
<dbReference type="PANTHER" id="PTHR19924">
    <property type="entry name" value="UTP15 U3 SMALL NUCLEOLAR RNA-ASSOCIATED PROTEIN 15 FAMILY MEMBER"/>
    <property type="match status" value="1"/>
</dbReference>
<evidence type="ECO:0000256" key="3">
    <source>
        <dbReference type="ARBA" id="ARBA00022552"/>
    </source>
</evidence>
<dbReference type="InterPro" id="IPR001680">
    <property type="entry name" value="WD40_rpt"/>
</dbReference>
<dbReference type="GO" id="GO:0045943">
    <property type="term" value="P:positive regulation of transcription by RNA polymerase I"/>
    <property type="evidence" value="ECO:0007669"/>
    <property type="project" value="TreeGrafter"/>
</dbReference>
<dbReference type="Gene3D" id="2.130.10.10">
    <property type="entry name" value="YVTN repeat-like/Quinoprotein amine dehydrogenase"/>
    <property type="match status" value="2"/>
</dbReference>
<dbReference type="SUPFAM" id="SSF50978">
    <property type="entry name" value="WD40 repeat-like"/>
    <property type="match status" value="1"/>
</dbReference>
<evidence type="ECO:0000259" key="9">
    <source>
        <dbReference type="Pfam" id="PF09384"/>
    </source>
</evidence>
<dbReference type="GO" id="GO:0005730">
    <property type="term" value="C:nucleolus"/>
    <property type="evidence" value="ECO:0007669"/>
    <property type="project" value="UniProtKB-SubCell"/>
</dbReference>
<dbReference type="Pfam" id="PF00400">
    <property type="entry name" value="WD40"/>
    <property type="match status" value="4"/>
</dbReference>
<dbReference type="AlphaFoldDB" id="A0A9Q1H1I9"/>
<feature type="domain" description="U3 small nucleolar RNA-associated protein 15 C-terminal" evidence="9">
    <location>
        <begin position="350"/>
        <end position="496"/>
    </location>
</feature>
<dbReference type="InterPro" id="IPR036322">
    <property type="entry name" value="WD40_repeat_dom_sf"/>
</dbReference>
<name>A0A9Q1H1I9_HOLLE</name>
<dbReference type="InterPro" id="IPR018983">
    <property type="entry name" value="U3_snoRNA-assocProt_15_C"/>
</dbReference>
<dbReference type="PANTHER" id="PTHR19924:SF26">
    <property type="entry name" value="U3 SMALL NUCLEOLAR RNA-ASSOCIATED PROTEIN 15 HOMOLOG"/>
    <property type="match status" value="1"/>
</dbReference>
<keyword evidence="5" id="KW-0677">Repeat</keyword>
<sequence length="536" mass="60647">MGDFKRTVIRELPERKGEISPESKFWSDFEFPVTVKEFDAITHLEFSPIEPYQFAATTSNKVRLFNPINNQVDRTFSRFKEKAYCGSFRHDGRLMVAGGEECVIKLLDISGRAILRFFSGHERPVHLSKFTSDGLKIFSGADDTTVRCWDISSGEEVQQFQEFKDHVRCGDANKPSRDIILTGSYDHTARLFDLRTNSSIMNVNHGKPIESATFLPSGNIFLTAGGNYVKVWDALAGGRLLTTFGNSHKTITSLWLHESMGRILTGSLDMHVKVYDASTFGLVASLDYPAPVLCVAVSPVTNLLVAGMSTGLLSIKHKKKDETPQTEAERQQKQREKRLALRYFNKGNMYIPQEGDTLVPLKEREGLPKYDRMLQRFEHSKALDQAFAIGVRIPKPHVTFSVLQELIRRDTLKAALSGRNEKWIRLMLHFLKKHISNPNFVSTVTDVVDIILDVYEPVIGGSEELKKGFTTLRDSIEKELKYHQELEEIQGMLDAILIASQTDLDTNPDMVIAERDDILKASKEDMKTEAENALKR</sequence>